<accession>A0AAV5KJF5</accession>
<evidence type="ECO:0000259" key="2">
    <source>
        <dbReference type="Pfam" id="PF07727"/>
    </source>
</evidence>
<dbReference type="EMBL" id="BPVZ01000066">
    <property type="protein sequence ID" value="GKV24718.1"/>
    <property type="molecule type" value="Genomic_DNA"/>
</dbReference>
<comment type="caution">
    <text evidence="3">The sequence shown here is derived from an EMBL/GenBank/DDBJ whole genome shotgun (WGS) entry which is preliminary data.</text>
</comment>
<evidence type="ECO:0000313" key="3">
    <source>
        <dbReference type="EMBL" id="GKV24718.1"/>
    </source>
</evidence>
<name>A0AAV5KJF5_9ROSI</name>
<keyword evidence="4" id="KW-1185">Reference proteome</keyword>
<evidence type="ECO:0000313" key="4">
    <source>
        <dbReference type="Proteomes" id="UP001054252"/>
    </source>
</evidence>
<dbReference type="AlphaFoldDB" id="A0AAV5KJF5"/>
<evidence type="ECO:0000256" key="1">
    <source>
        <dbReference type="SAM" id="Phobius"/>
    </source>
</evidence>
<proteinExistence type="predicted"/>
<keyword evidence="1" id="KW-1133">Transmembrane helix</keyword>
<dbReference type="Proteomes" id="UP001054252">
    <property type="component" value="Unassembled WGS sequence"/>
</dbReference>
<gene>
    <name evidence="3" type="ORF">SLEP1_g34299</name>
</gene>
<organism evidence="3 4">
    <name type="scientific">Rubroshorea leprosula</name>
    <dbReference type="NCBI Taxonomy" id="152421"/>
    <lineage>
        <taxon>Eukaryota</taxon>
        <taxon>Viridiplantae</taxon>
        <taxon>Streptophyta</taxon>
        <taxon>Embryophyta</taxon>
        <taxon>Tracheophyta</taxon>
        <taxon>Spermatophyta</taxon>
        <taxon>Magnoliopsida</taxon>
        <taxon>eudicotyledons</taxon>
        <taxon>Gunneridae</taxon>
        <taxon>Pentapetalae</taxon>
        <taxon>rosids</taxon>
        <taxon>malvids</taxon>
        <taxon>Malvales</taxon>
        <taxon>Dipterocarpaceae</taxon>
        <taxon>Rubroshorea</taxon>
    </lineage>
</organism>
<dbReference type="Pfam" id="PF07727">
    <property type="entry name" value="RVT_2"/>
    <property type="match status" value="1"/>
</dbReference>
<feature type="transmembrane region" description="Helical" evidence="1">
    <location>
        <begin position="144"/>
        <end position="164"/>
    </location>
</feature>
<keyword evidence="1" id="KW-0472">Membrane</keyword>
<dbReference type="InterPro" id="IPR013103">
    <property type="entry name" value="RVT_2"/>
</dbReference>
<sequence>MALSKNQTWTLVLRHSSMNVIGSKWVYKTNLKADGSLERLKARLIAKGFNQQAGIDYEETFSSVIKPQTIRIVLTISLAKGWTIKQLDFQNAFLHGYLTEPVYMNSHLDLMTQLIQIMYVKSTEHFMVLNKLLEPGLNDSATSYFNLVFYAVVVIHLYSFFIMLKKLGNLSYFLGIQVYITLHGLFLSQKKYAQELLKCAGMIDCKAIATPMVTKSLALSHVEPFSNPSLF</sequence>
<feature type="domain" description="Reverse transcriptase Ty1/copia-type" evidence="2">
    <location>
        <begin position="6"/>
        <end position="106"/>
    </location>
</feature>
<keyword evidence="1" id="KW-0812">Transmembrane</keyword>
<reference evidence="3 4" key="1">
    <citation type="journal article" date="2021" name="Commun. Biol.">
        <title>The genome of Shorea leprosula (Dipterocarpaceae) highlights the ecological relevance of drought in aseasonal tropical rainforests.</title>
        <authorList>
            <person name="Ng K.K.S."/>
            <person name="Kobayashi M.J."/>
            <person name="Fawcett J.A."/>
            <person name="Hatakeyama M."/>
            <person name="Paape T."/>
            <person name="Ng C.H."/>
            <person name="Ang C.C."/>
            <person name="Tnah L.H."/>
            <person name="Lee C.T."/>
            <person name="Nishiyama T."/>
            <person name="Sese J."/>
            <person name="O'Brien M.J."/>
            <person name="Copetti D."/>
            <person name="Mohd Noor M.I."/>
            <person name="Ong R.C."/>
            <person name="Putra M."/>
            <person name="Sireger I.Z."/>
            <person name="Indrioko S."/>
            <person name="Kosugi Y."/>
            <person name="Izuno A."/>
            <person name="Isagi Y."/>
            <person name="Lee S.L."/>
            <person name="Shimizu K.K."/>
        </authorList>
    </citation>
    <scope>NUCLEOTIDE SEQUENCE [LARGE SCALE GENOMIC DNA]</scope>
    <source>
        <strain evidence="3">214</strain>
    </source>
</reference>
<feature type="transmembrane region" description="Helical" evidence="1">
    <location>
        <begin position="170"/>
        <end position="188"/>
    </location>
</feature>
<protein>
    <recommendedName>
        <fullName evidence="2">Reverse transcriptase Ty1/copia-type domain-containing protein</fullName>
    </recommendedName>
</protein>